<keyword evidence="7" id="KW-1185">Reference proteome</keyword>
<comment type="caution">
    <text evidence="6">The sequence shown here is derived from an EMBL/GenBank/DDBJ whole genome shotgun (WGS) entry which is preliminary data.</text>
</comment>
<dbReference type="GO" id="GO:0005576">
    <property type="term" value="C:extracellular region"/>
    <property type="evidence" value="ECO:0007669"/>
    <property type="project" value="UniProtKB-SubCell"/>
</dbReference>
<evidence type="ECO:0000313" key="7">
    <source>
        <dbReference type="Proteomes" id="UP000265703"/>
    </source>
</evidence>
<evidence type="ECO:0000259" key="5">
    <source>
        <dbReference type="Pfam" id="PF20147"/>
    </source>
</evidence>
<dbReference type="AlphaFoldDB" id="A0A397TRU0"/>
<evidence type="ECO:0000259" key="4">
    <source>
        <dbReference type="Pfam" id="PF09820"/>
    </source>
</evidence>
<dbReference type="EMBL" id="QKYT01000005">
    <property type="protein sequence ID" value="RIA99355.1"/>
    <property type="molecule type" value="Genomic_DNA"/>
</dbReference>
<proteinExistence type="predicted"/>
<dbReference type="PANTHER" id="PTHR34825:SF1">
    <property type="entry name" value="AAA-ATPASE-LIKE DOMAIN-CONTAINING PROTEIN"/>
    <property type="match status" value="1"/>
</dbReference>
<evidence type="ECO:0000313" key="6">
    <source>
        <dbReference type="EMBL" id="RIA99355.1"/>
    </source>
</evidence>
<dbReference type="OrthoDB" id="2404394at2759"/>
<organism evidence="6 7">
    <name type="scientific">Glomus cerebriforme</name>
    <dbReference type="NCBI Taxonomy" id="658196"/>
    <lineage>
        <taxon>Eukaryota</taxon>
        <taxon>Fungi</taxon>
        <taxon>Fungi incertae sedis</taxon>
        <taxon>Mucoromycota</taxon>
        <taxon>Glomeromycotina</taxon>
        <taxon>Glomeromycetes</taxon>
        <taxon>Glomerales</taxon>
        <taxon>Glomeraceae</taxon>
        <taxon>Glomus</taxon>
    </lineage>
</organism>
<dbReference type="InterPro" id="IPR012547">
    <property type="entry name" value="PDDEXK_9"/>
</dbReference>
<feature type="domain" description="AAA-ATPase-like" evidence="4">
    <location>
        <begin position="145"/>
        <end position="362"/>
    </location>
</feature>
<dbReference type="Pfam" id="PF08011">
    <property type="entry name" value="PDDEXK_9"/>
    <property type="match status" value="1"/>
</dbReference>
<dbReference type="Proteomes" id="UP000265703">
    <property type="component" value="Unassembled WGS sequence"/>
</dbReference>
<protein>
    <submittedName>
        <fullName evidence="6">Uncharacterized protein</fullName>
    </submittedName>
</protein>
<gene>
    <name evidence="6" type="ORF">C1645_811602</name>
</gene>
<dbReference type="Pfam" id="PF09820">
    <property type="entry name" value="AAA-ATPase_like"/>
    <property type="match status" value="1"/>
</dbReference>
<dbReference type="Pfam" id="PF20147">
    <property type="entry name" value="Crinkler"/>
    <property type="match status" value="1"/>
</dbReference>
<accession>A0A397TRU0</accession>
<sequence length="723" mass="83527">MLGCLILGGGFFYLDIDIRKVSNISFLKDEIKKKKENDFRDIDSDKLDLWKVNIPAGDERLKTLMSNAKFDVANSDAVFLDPMLKITKYFPENCNLSPEHVHIIVQSPPPTTTEPPMKKRRLWKENPKEASVIQGSSNKDQKVPVSESEFKRVREYHKLYVDKTEWLTRLELNSGQYFVSWPRKFGKSMFLSMVESFFLVQYNLFENLYIRDHPPDISVNGKVEKWGKDLPSIPVIRLDFSLLTSDEGPEVLKKDLIRVLQSIGAKYDTNFMNDDNVKSAIFKLIMSLANDDDNIYKQVVILIDEYDSPLLNVFGIEKENPNIAQDNHEVLKSFFEVIKALQNKVKFLFVTGVTMFAHLGLFSELNNLKDVTLSNELSGAYGFTNDEIIKVFGDKLSNLCQSDHCSEQDIMNKLQKKYNGYSWDGKIKVYNPYSICSFFDNFEYENFWIQKGKTKFLARLIDMKHVKNVVNEIMIKKRLVVPVDVGDVQKPSELLVSLLFQTGYLTIKQQKTDDDDEQCLILEIPNAEVKESLICELWANLDNTSVETAWKRIHILAKLLKEDKFIEFMLKFNNDLASIPYNESQHAGNYEGYYHSHVHMLVCYIGQQFRSEDATSQGQTDMWIMTENAIYYIEFKRYDPPKTTSNQAIMTLIREAINQVFNNEHYANHTEFNAKTRYAIGCVCSTGTRKICGVGIQEFTFESGMVNKKGLNNFLNEFSSHQQ</sequence>
<dbReference type="PANTHER" id="PTHR34825">
    <property type="entry name" value="CONSERVED PROTEIN, WITH A WEAK D-GALACTARATE DEHYDRATASE/ALTRONATE HYDROLASE DOMAIN"/>
    <property type="match status" value="1"/>
</dbReference>
<dbReference type="InterPro" id="IPR018631">
    <property type="entry name" value="AAA-ATPase-like_dom"/>
</dbReference>
<reference evidence="6 7" key="1">
    <citation type="submission" date="2018-06" db="EMBL/GenBank/DDBJ databases">
        <title>Comparative genomics reveals the genomic features of Rhizophagus irregularis, R. cerebriforme, R. diaphanum and Gigaspora rosea, and their symbiotic lifestyle signature.</title>
        <authorList>
            <person name="Morin E."/>
            <person name="San Clemente H."/>
            <person name="Chen E.C.H."/>
            <person name="De La Providencia I."/>
            <person name="Hainaut M."/>
            <person name="Kuo A."/>
            <person name="Kohler A."/>
            <person name="Murat C."/>
            <person name="Tang N."/>
            <person name="Roy S."/>
            <person name="Loubradou J."/>
            <person name="Henrissat B."/>
            <person name="Grigoriev I.V."/>
            <person name="Corradi N."/>
            <person name="Roux C."/>
            <person name="Martin F.M."/>
        </authorList>
    </citation>
    <scope>NUCLEOTIDE SEQUENCE [LARGE SCALE GENOMIC DNA]</scope>
    <source>
        <strain evidence="6 7">DAOM 227022</strain>
    </source>
</reference>
<dbReference type="InterPro" id="IPR045379">
    <property type="entry name" value="Crinkler_N"/>
</dbReference>
<dbReference type="GO" id="GO:0043657">
    <property type="term" value="C:host cell"/>
    <property type="evidence" value="ECO:0007669"/>
    <property type="project" value="UniProtKB-SubCell"/>
</dbReference>
<keyword evidence="3" id="KW-0964">Secreted</keyword>
<dbReference type="STRING" id="658196.A0A397TRU0"/>
<evidence type="ECO:0000256" key="2">
    <source>
        <dbReference type="ARBA" id="ARBA00004613"/>
    </source>
</evidence>
<comment type="subcellular location">
    <subcellularLocation>
        <location evidence="1">Host cell</location>
    </subcellularLocation>
    <subcellularLocation>
        <location evidence="2">Secreted</location>
    </subcellularLocation>
</comment>
<evidence type="ECO:0000256" key="1">
    <source>
        <dbReference type="ARBA" id="ARBA00004340"/>
    </source>
</evidence>
<name>A0A397TRU0_9GLOM</name>
<feature type="domain" description="Crinkler effector protein N-terminal" evidence="5">
    <location>
        <begin position="2"/>
        <end position="106"/>
    </location>
</feature>
<evidence type="ECO:0000256" key="3">
    <source>
        <dbReference type="ARBA" id="ARBA00022525"/>
    </source>
</evidence>